<dbReference type="RefSeq" id="WP_189579883.1">
    <property type="nucleotide sequence ID" value="NZ_BMYF01000007.1"/>
</dbReference>
<dbReference type="PANTHER" id="PTHR22916">
    <property type="entry name" value="GLYCOSYLTRANSFERASE"/>
    <property type="match status" value="1"/>
</dbReference>
<dbReference type="SUPFAM" id="SSF53448">
    <property type="entry name" value="Nucleotide-diphospho-sugar transferases"/>
    <property type="match status" value="1"/>
</dbReference>
<evidence type="ECO:0000259" key="1">
    <source>
        <dbReference type="Pfam" id="PF00535"/>
    </source>
</evidence>
<feature type="domain" description="Glycosyltransferase 2-like" evidence="1">
    <location>
        <begin position="14"/>
        <end position="129"/>
    </location>
</feature>
<protein>
    <recommendedName>
        <fullName evidence="1">Glycosyltransferase 2-like domain-containing protein</fullName>
    </recommendedName>
</protein>
<sequence length="324" mass="37302">MEQEPVSQKLPLVSIICTVFNQEKTVEASLRSVFNQSYPSIELFVIDNGSSDSSIHVCQKVLEECPSTISFSIISYSNTENYCYSFNNVFRKTKGLYFIDLSGDDMLFPQHVEVSVKKLLEKPNAWAVFSNVELVNQVTKQTKLFYDCTLNSIVLEGDIYQSLVKGNPISSVSLVISSEKFRQEGFYDESLNYEDFDLMVRMSRKYPLFYTGEIGVKKNIHPFSFSSQQYQARQSKMLPSTYQVCRKILAMNRNEEEQEALKVRVMYELKMAAFSANFKVAKDLIGLAEELGIPSLQLLGYRLISQIQWDLSLVIEWKQRLWKS</sequence>
<organism evidence="2 3">
    <name type="scientific">Mongoliitalea lutea</name>
    <dbReference type="NCBI Taxonomy" id="849756"/>
    <lineage>
        <taxon>Bacteria</taxon>
        <taxon>Pseudomonadati</taxon>
        <taxon>Bacteroidota</taxon>
        <taxon>Cytophagia</taxon>
        <taxon>Cytophagales</taxon>
        <taxon>Cyclobacteriaceae</taxon>
        <taxon>Mongoliitalea</taxon>
    </lineage>
</organism>
<dbReference type="GO" id="GO:0016758">
    <property type="term" value="F:hexosyltransferase activity"/>
    <property type="evidence" value="ECO:0007669"/>
    <property type="project" value="UniProtKB-ARBA"/>
</dbReference>
<dbReference type="PANTHER" id="PTHR22916:SF3">
    <property type="entry name" value="UDP-GLCNAC:BETAGAL BETA-1,3-N-ACETYLGLUCOSAMINYLTRANSFERASE-LIKE PROTEIN 1"/>
    <property type="match status" value="1"/>
</dbReference>
<dbReference type="CDD" id="cd00761">
    <property type="entry name" value="Glyco_tranf_GTA_type"/>
    <property type="match status" value="1"/>
</dbReference>
<keyword evidence="3" id="KW-1185">Reference proteome</keyword>
<dbReference type="Pfam" id="PF00535">
    <property type="entry name" value="Glycos_transf_2"/>
    <property type="match status" value="1"/>
</dbReference>
<dbReference type="EMBL" id="BMYF01000007">
    <property type="protein sequence ID" value="GHB33999.1"/>
    <property type="molecule type" value="Genomic_DNA"/>
</dbReference>
<gene>
    <name evidence="2" type="ORF">GCM10008106_13920</name>
</gene>
<dbReference type="InterPro" id="IPR001173">
    <property type="entry name" value="Glyco_trans_2-like"/>
</dbReference>
<evidence type="ECO:0000313" key="2">
    <source>
        <dbReference type="EMBL" id="GHB33999.1"/>
    </source>
</evidence>
<comment type="caution">
    <text evidence="2">The sequence shown here is derived from an EMBL/GenBank/DDBJ whole genome shotgun (WGS) entry which is preliminary data.</text>
</comment>
<dbReference type="Proteomes" id="UP000642809">
    <property type="component" value="Unassembled WGS sequence"/>
</dbReference>
<dbReference type="AlphaFoldDB" id="A0A8J3G4Y0"/>
<accession>A0A8J3G4Y0</accession>
<reference evidence="2" key="2">
    <citation type="submission" date="2020-09" db="EMBL/GenBank/DDBJ databases">
        <authorList>
            <person name="Sun Q."/>
            <person name="Kim S."/>
        </authorList>
    </citation>
    <scope>NUCLEOTIDE SEQUENCE</scope>
    <source>
        <strain evidence="2">KCTC 23224</strain>
    </source>
</reference>
<dbReference type="InterPro" id="IPR029044">
    <property type="entry name" value="Nucleotide-diphossugar_trans"/>
</dbReference>
<proteinExistence type="predicted"/>
<dbReference type="Gene3D" id="3.90.550.10">
    <property type="entry name" value="Spore Coat Polysaccharide Biosynthesis Protein SpsA, Chain A"/>
    <property type="match status" value="1"/>
</dbReference>
<name>A0A8J3G4Y0_9BACT</name>
<evidence type="ECO:0000313" key="3">
    <source>
        <dbReference type="Proteomes" id="UP000642809"/>
    </source>
</evidence>
<reference evidence="2" key="1">
    <citation type="journal article" date="2014" name="Int. J. Syst. Evol. Microbiol.">
        <title>Complete genome sequence of Corynebacterium casei LMG S-19264T (=DSM 44701T), isolated from a smear-ripened cheese.</title>
        <authorList>
            <consortium name="US DOE Joint Genome Institute (JGI-PGF)"/>
            <person name="Walter F."/>
            <person name="Albersmeier A."/>
            <person name="Kalinowski J."/>
            <person name="Ruckert C."/>
        </authorList>
    </citation>
    <scope>NUCLEOTIDE SEQUENCE</scope>
    <source>
        <strain evidence="2">KCTC 23224</strain>
    </source>
</reference>